<comment type="caution">
    <text evidence="3">The sequence shown here is derived from an EMBL/GenBank/DDBJ whole genome shotgun (WGS) entry which is preliminary data.</text>
</comment>
<keyword evidence="2" id="KW-1133">Transmembrane helix</keyword>
<dbReference type="AlphaFoldDB" id="A0AAD9WSZ9"/>
<gene>
    <name evidence="3" type="ORF">Ddye_024467</name>
</gene>
<evidence type="ECO:0000313" key="3">
    <source>
        <dbReference type="EMBL" id="KAK2642704.1"/>
    </source>
</evidence>
<name>A0AAD9WSZ9_9ROSI</name>
<sequence length="145" mass="16312">MLNWLWECLIQPSADHHLVLIFFLFFGSDYFTLLLPKLSPYSMEYKPKIFKTTVDERDGALETSLKLGEEVQEANSSVGGGNKSGHTNKSGPPSQWSPPLRWSSCSIFFFNNLENRMERIWIDDVCCSCVGESGSGKSTVKAHTL</sequence>
<reference evidence="3" key="1">
    <citation type="journal article" date="2023" name="Plant J.">
        <title>Genome sequences and population genomics provide insights into the demographic history, inbreeding, and mutation load of two 'living fossil' tree species of Dipteronia.</title>
        <authorList>
            <person name="Feng Y."/>
            <person name="Comes H.P."/>
            <person name="Chen J."/>
            <person name="Zhu S."/>
            <person name="Lu R."/>
            <person name="Zhang X."/>
            <person name="Li P."/>
            <person name="Qiu J."/>
            <person name="Olsen K.M."/>
            <person name="Qiu Y."/>
        </authorList>
    </citation>
    <scope>NUCLEOTIDE SEQUENCE</scope>
    <source>
        <strain evidence="3">KIB01</strain>
    </source>
</reference>
<feature type="compositionally biased region" description="Polar residues" evidence="1">
    <location>
        <begin position="84"/>
        <end position="94"/>
    </location>
</feature>
<evidence type="ECO:0000256" key="1">
    <source>
        <dbReference type="SAM" id="MobiDB-lite"/>
    </source>
</evidence>
<organism evidence="3 4">
    <name type="scientific">Dipteronia dyeriana</name>
    <dbReference type="NCBI Taxonomy" id="168575"/>
    <lineage>
        <taxon>Eukaryota</taxon>
        <taxon>Viridiplantae</taxon>
        <taxon>Streptophyta</taxon>
        <taxon>Embryophyta</taxon>
        <taxon>Tracheophyta</taxon>
        <taxon>Spermatophyta</taxon>
        <taxon>Magnoliopsida</taxon>
        <taxon>eudicotyledons</taxon>
        <taxon>Gunneridae</taxon>
        <taxon>Pentapetalae</taxon>
        <taxon>rosids</taxon>
        <taxon>malvids</taxon>
        <taxon>Sapindales</taxon>
        <taxon>Sapindaceae</taxon>
        <taxon>Hippocastanoideae</taxon>
        <taxon>Acereae</taxon>
        <taxon>Dipteronia</taxon>
    </lineage>
</organism>
<feature type="region of interest" description="Disordered" evidence="1">
    <location>
        <begin position="70"/>
        <end position="97"/>
    </location>
</feature>
<keyword evidence="4" id="KW-1185">Reference proteome</keyword>
<feature type="transmembrane region" description="Helical" evidence="2">
    <location>
        <begin position="20"/>
        <end position="38"/>
    </location>
</feature>
<keyword evidence="2" id="KW-0812">Transmembrane</keyword>
<dbReference type="EMBL" id="JANJYI010000007">
    <property type="protein sequence ID" value="KAK2642704.1"/>
    <property type="molecule type" value="Genomic_DNA"/>
</dbReference>
<dbReference type="Proteomes" id="UP001280121">
    <property type="component" value="Unassembled WGS sequence"/>
</dbReference>
<accession>A0AAD9WSZ9</accession>
<proteinExistence type="predicted"/>
<keyword evidence="2" id="KW-0472">Membrane</keyword>
<evidence type="ECO:0000256" key="2">
    <source>
        <dbReference type="SAM" id="Phobius"/>
    </source>
</evidence>
<evidence type="ECO:0000313" key="4">
    <source>
        <dbReference type="Proteomes" id="UP001280121"/>
    </source>
</evidence>
<protein>
    <submittedName>
        <fullName evidence="3">Uncharacterized protein</fullName>
    </submittedName>
</protein>